<feature type="region of interest" description="Disordered" evidence="1">
    <location>
        <begin position="38"/>
        <end position="60"/>
    </location>
</feature>
<organism evidence="2 3">
    <name type="scientific">Pleuronectes platessa</name>
    <name type="common">European plaice</name>
    <dbReference type="NCBI Taxonomy" id="8262"/>
    <lineage>
        <taxon>Eukaryota</taxon>
        <taxon>Metazoa</taxon>
        <taxon>Chordata</taxon>
        <taxon>Craniata</taxon>
        <taxon>Vertebrata</taxon>
        <taxon>Euteleostomi</taxon>
        <taxon>Actinopterygii</taxon>
        <taxon>Neopterygii</taxon>
        <taxon>Teleostei</taxon>
        <taxon>Neoteleostei</taxon>
        <taxon>Acanthomorphata</taxon>
        <taxon>Carangaria</taxon>
        <taxon>Pleuronectiformes</taxon>
        <taxon>Pleuronectoidei</taxon>
        <taxon>Pleuronectidae</taxon>
        <taxon>Pleuronectes</taxon>
    </lineage>
</organism>
<keyword evidence="3" id="KW-1185">Reference proteome</keyword>
<evidence type="ECO:0000313" key="3">
    <source>
        <dbReference type="Proteomes" id="UP001153269"/>
    </source>
</evidence>
<gene>
    <name evidence="2" type="ORF">PLEPLA_LOCUS17365</name>
</gene>
<dbReference type="AlphaFoldDB" id="A0A9N7UF70"/>
<name>A0A9N7UF70_PLEPL</name>
<dbReference type="EMBL" id="CADEAL010001133">
    <property type="protein sequence ID" value="CAB1429387.1"/>
    <property type="molecule type" value="Genomic_DNA"/>
</dbReference>
<protein>
    <submittedName>
        <fullName evidence="2">Uncharacterized protein</fullName>
    </submittedName>
</protein>
<reference evidence="2" key="1">
    <citation type="submission" date="2020-03" db="EMBL/GenBank/DDBJ databases">
        <authorList>
            <person name="Weist P."/>
        </authorList>
    </citation>
    <scope>NUCLEOTIDE SEQUENCE</scope>
</reference>
<dbReference type="Proteomes" id="UP001153269">
    <property type="component" value="Unassembled WGS sequence"/>
</dbReference>
<feature type="compositionally biased region" description="Polar residues" evidence="1">
    <location>
        <begin position="45"/>
        <end position="57"/>
    </location>
</feature>
<evidence type="ECO:0000256" key="1">
    <source>
        <dbReference type="SAM" id="MobiDB-lite"/>
    </source>
</evidence>
<sequence length="170" mass="18192">MLSLGGRSSSAALQSWASSQGYAMLELEEGDLTAGAGSRGGIHQLTRSQRHYTVTTEQKSRRLQRIADEAAVCKEGLILRKEKHATTVPGENALGLTLKLRVRLPSVGIAPHKRNSVACPGCDQAASRVSPSAFNLIADPDKSGIRPLLARMVIAQIVRRSGSRHARTAT</sequence>
<accession>A0A9N7UF70</accession>
<evidence type="ECO:0000313" key="2">
    <source>
        <dbReference type="EMBL" id="CAB1429387.1"/>
    </source>
</evidence>
<comment type="caution">
    <text evidence="2">The sequence shown here is derived from an EMBL/GenBank/DDBJ whole genome shotgun (WGS) entry which is preliminary data.</text>
</comment>
<proteinExistence type="predicted"/>